<name>G2YF48_BOTF4</name>
<dbReference type="EMBL" id="FQ790325">
    <property type="protein sequence ID" value="CCD50441.1"/>
    <property type="molecule type" value="Genomic_DNA"/>
</dbReference>
<gene>
    <name evidence="1" type="ORF">BofuT4_uP091280.1</name>
</gene>
<sequence length="94" mass="10861">MPILFLSAEKERPAYNVTSAPIGKEKCRKSVMLMGHASDWCHWVHRIVVQSERKFYVEPCGVPMTDIRVHEEGRPDRSVPVAGFLITWRIKLLK</sequence>
<evidence type="ECO:0000313" key="2">
    <source>
        <dbReference type="Proteomes" id="UP000008177"/>
    </source>
</evidence>
<dbReference type="AlphaFoldDB" id="G2YF48"/>
<dbReference type="Proteomes" id="UP000008177">
    <property type="component" value="Unplaced contigs"/>
</dbReference>
<proteinExistence type="predicted"/>
<reference evidence="2" key="1">
    <citation type="journal article" date="2011" name="PLoS Genet.">
        <title>Genomic analysis of the necrotrophic fungal pathogens Sclerotinia sclerotiorum and Botrytis cinerea.</title>
        <authorList>
            <person name="Amselem J."/>
            <person name="Cuomo C.A."/>
            <person name="van Kan J.A."/>
            <person name="Viaud M."/>
            <person name="Benito E.P."/>
            <person name="Couloux A."/>
            <person name="Coutinho P.M."/>
            <person name="de Vries R.P."/>
            <person name="Dyer P.S."/>
            <person name="Fillinger S."/>
            <person name="Fournier E."/>
            <person name="Gout L."/>
            <person name="Hahn M."/>
            <person name="Kohn L."/>
            <person name="Lapalu N."/>
            <person name="Plummer K.M."/>
            <person name="Pradier J.M."/>
            <person name="Quevillon E."/>
            <person name="Sharon A."/>
            <person name="Simon A."/>
            <person name="ten Have A."/>
            <person name="Tudzynski B."/>
            <person name="Tudzynski P."/>
            <person name="Wincker P."/>
            <person name="Andrew M."/>
            <person name="Anthouard V."/>
            <person name="Beever R.E."/>
            <person name="Beffa R."/>
            <person name="Benoit I."/>
            <person name="Bouzid O."/>
            <person name="Brault B."/>
            <person name="Chen Z."/>
            <person name="Choquer M."/>
            <person name="Collemare J."/>
            <person name="Cotton P."/>
            <person name="Danchin E.G."/>
            <person name="Da Silva C."/>
            <person name="Gautier A."/>
            <person name="Giraud C."/>
            <person name="Giraud T."/>
            <person name="Gonzalez C."/>
            <person name="Grossetete S."/>
            <person name="Guldener U."/>
            <person name="Henrissat B."/>
            <person name="Howlett B.J."/>
            <person name="Kodira C."/>
            <person name="Kretschmer M."/>
            <person name="Lappartient A."/>
            <person name="Leroch M."/>
            <person name="Levis C."/>
            <person name="Mauceli E."/>
            <person name="Neuveglise C."/>
            <person name="Oeser B."/>
            <person name="Pearson M."/>
            <person name="Poulain J."/>
            <person name="Poussereau N."/>
            <person name="Quesneville H."/>
            <person name="Rascle C."/>
            <person name="Schumacher J."/>
            <person name="Segurens B."/>
            <person name="Sexton A."/>
            <person name="Silva E."/>
            <person name="Sirven C."/>
            <person name="Soanes D.M."/>
            <person name="Talbot N.J."/>
            <person name="Templeton M."/>
            <person name="Yandava C."/>
            <person name="Yarden O."/>
            <person name="Zeng Q."/>
            <person name="Rollins J.A."/>
            <person name="Lebrun M.H."/>
            <person name="Dickman M."/>
        </authorList>
    </citation>
    <scope>NUCLEOTIDE SEQUENCE [LARGE SCALE GENOMIC DNA]</scope>
    <source>
        <strain evidence="2">T4</strain>
    </source>
</reference>
<dbReference type="InParanoid" id="G2YF48"/>
<accession>G2YF48</accession>
<protein>
    <submittedName>
        <fullName evidence="1">Uncharacterized protein</fullName>
    </submittedName>
</protein>
<dbReference type="HOGENOM" id="CLU_2385896_0_0_1"/>
<evidence type="ECO:0000313" key="1">
    <source>
        <dbReference type="EMBL" id="CCD50441.1"/>
    </source>
</evidence>
<organism evidence="1 2">
    <name type="scientific">Botryotinia fuckeliana (strain T4)</name>
    <name type="common">Noble rot fungus</name>
    <name type="synonym">Botrytis cinerea</name>
    <dbReference type="NCBI Taxonomy" id="999810"/>
    <lineage>
        <taxon>Eukaryota</taxon>
        <taxon>Fungi</taxon>
        <taxon>Dikarya</taxon>
        <taxon>Ascomycota</taxon>
        <taxon>Pezizomycotina</taxon>
        <taxon>Leotiomycetes</taxon>
        <taxon>Helotiales</taxon>
        <taxon>Sclerotiniaceae</taxon>
        <taxon>Botrytis</taxon>
    </lineage>
</organism>